<dbReference type="OrthoDB" id="8479143at2"/>
<feature type="domain" description="HTH iclR-type" evidence="7">
    <location>
        <begin position="1"/>
        <end position="62"/>
    </location>
</feature>
<dbReference type="PANTHER" id="PTHR30136">
    <property type="entry name" value="HELIX-TURN-HELIX TRANSCRIPTIONAL REGULATOR, ICLR FAMILY"/>
    <property type="match status" value="1"/>
</dbReference>
<evidence type="ECO:0000256" key="5">
    <source>
        <dbReference type="ARBA" id="ARBA00058938"/>
    </source>
</evidence>
<dbReference type="SMART" id="SM00346">
    <property type="entry name" value="HTH_ICLR"/>
    <property type="match status" value="1"/>
</dbReference>
<sequence>MGSLEHGLEVLELLAARGTEKLVGVATELGVARATAHRLLSTLQSRGYVEHLPESHLYQLGPAVAELSFRSDLSRLPELAAPAMADLHALTGETINLAVLRRGRIVWSRSIDGRHAIRLTTVLGESVPAHATAIGKAVLAALPAEEWAGLLGPEPYHRFTPTTRTTLAALQADVDKARTAGYAIDDGESEVGGVCFASVILGLAGQPIGAISVAAVEARWPVDTAEQIGPAVHRWCKEISSRLSQGVRTVA</sequence>
<dbReference type="SUPFAM" id="SSF55781">
    <property type="entry name" value="GAF domain-like"/>
    <property type="match status" value="1"/>
</dbReference>
<dbReference type="InterPro" id="IPR036390">
    <property type="entry name" value="WH_DNA-bd_sf"/>
</dbReference>
<evidence type="ECO:0000256" key="2">
    <source>
        <dbReference type="ARBA" id="ARBA00023015"/>
    </source>
</evidence>
<evidence type="ECO:0000313" key="9">
    <source>
        <dbReference type="EMBL" id="ADB33559.1"/>
    </source>
</evidence>
<evidence type="ECO:0000313" key="10">
    <source>
        <dbReference type="Proteomes" id="UP000007967"/>
    </source>
</evidence>
<dbReference type="SUPFAM" id="SSF46785">
    <property type="entry name" value="Winged helix' DNA-binding domain"/>
    <property type="match status" value="1"/>
</dbReference>
<feature type="domain" description="IclR-ED" evidence="8">
    <location>
        <begin position="56"/>
        <end position="245"/>
    </location>
</feature>
<dbReference type="GO" id="GO:0006071">
    <property type="term" value="P:glycerol metabolic process"/>
    <property type="evidence" value="ECO:0007669"/>
    <property type="project" value="UniProtKB-KW"/>
</dbReference>
<keyword evidence="2" id="KW-0805">Transcription regulation</keyword>
<gene>
    <name evidence="9" type="ordered locus">Kfla_4532</name>
</gene>
<evidence type="ECO:0000259" key="8">
    <source>
        <dbReference type="PROSITE" id="PS51078"/>
    </source>
</evidence>
<evidence type="ECO:0000256" key="4">
    <source>
        <dbReference type="ARBA" id="ARBA00023163"/>
    </source>
</evidence>
<dbReference type="InterPro" id="IPR005471">
    <property type="entry name" value="Tscrpt_reg_IclR_N"/>
</dbReference>
<evidence type="ECO:0000256" key="1">
    <source>
        <dbReference type="ARBA" id="ARBA00022798"/>
    </source>
</evidence>
<reference evidence="9 10" key="2">
    <citation type="journal article" date="2010" name="Stand. Genomic Sci.">
        <title>Complete genome sequence of Kribbella flavida type strain (IFO 14399).</title>
        <authorList>
            <person name="Pukall R."/>
            <person name="Lapidus A."/>
            <person name="Glavina Del Rio T."/>
            <person name="Copeland A."/>
            <person name="Tice H."/>
            <person name="Cheng J.-F."/>
            <person name="Lucas S."/>
            <person name="Chen F."/>
            <person name="Nolan M."/>
            <person name="LaButti K."/>
            <person name="Pati A."/>
            <person name="Ivanova N."/>
            <person name="Mavrommatis K."/>
            <person name="Mikhailova N."/>
            <person name="Pitluck S."/>
            <person name="Bruce D."/>
            <person name="Goodwin L."/>
            <person name="Land M."/>
            <person name="Hauser L."/>
            <person name="Chang Y.-J."/>
            <person name="Jeffries C.D."/>
            <person name="Chen A."/>
            <person name="Palaniappan K."/>
            <person name="Chain P."/>
            <person name="Rohde M."/>
            <person name="Goeker M."/>
            <person name="Bristow J."/>
            <person name="Eisen J.A."/>
            <person name="Markowitz V."/>
            <person name="Hugenholtz P."/>
            <person name="Kyrpides N.C."/>
            <person name="Klenk H.-P."/>
            <person name="Brettin T."/>
        </authorList>
    </citation>
    <scope>NUCLEOTIDE SEQUENCE [LARGE SCALE GENOMIC DNA]</scope>
    <source>
        <strain evidence="10">DSM 17836 / JCM 10339 / NBRC 14399</strain>
    </source>
</reference>
<dbReference type="InterPro" id="IPR036388">
    <property type="entry name" value="WH-like_DNA-bd_sf"/>
</dbReference>
<dbReference type="GO" id="GO:0045892">
    <property type="term" value="P:negative regulation of DNA-templated transcription"/>
    <property type="evidence" value="ECO:0007669"/>
    <property type="project" value="TreeGrafter"/>
</dbReference>
<dbReference type="Pfam" id="PF09339">
    <property type="entry name" value="HTH_IclR"/>
    <property type="match status" value="1"/>
</dbReference>
<keyword evidence="4" id="KW-0804">Transcription</keyword>
<dbReference type="EMBL" id="CP001736">
    <property type="protein sequence ID" value="ADB33559.1"/>
    <property type="molecule type" value="Genomic_DNA"/>
</dbReference>
<dbReference type="InterPro" id="IPR050707">
    <property type="entry name" value="HTH_MetabolicPath_Reg"/>
</dbReference>
<keyword evidence="10" id="KW-1185">Reference proteome</keyword>
<dbReference type="Gene3D" id="3.30.450.40">
    <property type="match status" value="1"/>
</dbReference>
<dbReference type="InterPro" id="IPR029016">
    <property type="entry name" value="GAF-like_dom_sf"/>
</dbReference>
<organism evidence="9 10">
    <name type="scientific">Kribbella flavida (strain DSM 17836 / JCM 10339 / NBRC 14399)</name>
    <dbReference type="NCBI Taxonomy" id="479435"/>
    <lineage>
        <taxon>Bacteria</taxon>
        <taxon>Bacillati</taxon>
        <taxon>Actinomycetota</taxon>
        <taxon>Actinomycetes</taxon>
        <taxon>Propionibacteriales</taxon>
        <taxon>Kribbellaceae</taxon>
        <taxon>Kribbella</taxon>
    </lineage>
</organism>
<dbReference type="InterPro" id="IPR014757">
    <property type="entry name" value="Tscrpt_reg_IclR_C"/>
</dbReference>
<dbReference type="eggNOG" id="COG1414">
    <property type="taxonomic scope" value="Bacteria"/>
</dbReference>
<dbReference type="HOGENOM" id="CLU_062618_6_3_11"/>
<reference evidence="10" key="1">
    <citation type="submission" date="2009-09" db="EMBL/GenBank/DDBJ databases">
        <title>The complete genome of Kribbella flavida DSM 17836.</title>
        <authorList>
            <consortium name="US DOE Joint Genome Institute (JGI-PGF)"/>
            <person name="Lucas S."/>
            <person name="Copeland A."/>
            <person name="Lapidus A."/>
            <person name="Glavina del Rio T."/>
            <person name="Dalin E."/>
            <person name="Tice H."/>
            <person name="Bruce D."/>
            <person name="Goodwin L."/>
            <person name="Pitluck S."/>
            <person name="Kyrpides N."/>
            <person name="Mavromatis K."/>
            <person name="Ivanova N."/>
            <person name="Saunders E."/>
            <person name="Brettin T."/>
            <person name="Detter J.C."/>
            <person name="Han C."/>
            <person name="Larimer F."/>
            <person name="Land M."/>
            <person name="Hauser L."/>
            <person name="Markowitz V."/>
            <person name="Cheng J.-F."/>
            <person name="Hugenholtz P."/>
            <person name="Woyke T."/>
            <person name="Wu D."/>
            <person name="Pukall R."/>
            <person name="Klenk H.-P."/>
            <person name="Eisen J.A."/>
        </authorList>
    </citation>
    <scope>NUCLEOTIDE SEQUENCE [LARGE SCALE GENOMIC DNA]</scope>
    <source>
        <strain evidence="10">DSM 17836 / JCM 10339 / NBRC 14399</strain>
    </source>
</reference>
<evidence type="ECO:0000256" key="3">
    <source>
        <dbReference type="ARBA" id="ARBA00023125"/>
    </source>
</evidence>
<name>D2PXV3_KRIFD</name>
<keyword evidence="3" id="KW-0238">DNA-binding</keyword>
<dbReference type="KEGG" id="kfl:Kfla_4532"/>
<keyword evidence="1" id="KW-0319">Glycerol metabolism</keyword>
<dbReference type="AlphaFoldDB" id="D2PXV3"/>
<dbReference type="STRING" id="479435.Kfla_4532"/>
<dbReference type="Pfam" id="PF01614">
    <property type="entry name" value="IclR_C"/>
    <property type="match status" value="1"/>
</dbReference>
<proteinExistence type="predicted"/>
<dbReference type="GO" id="GO:0003700">
    <property type="term" value="F:DNA-binding transcription factor activity"/>
    <property type="evidence" value="ECO:0007669"/>
    <property type="project" value="TreeGrafter"/>
</dbReference>
<dbReference type="GO" id="GO:0003677">
    <property type="term" value="F:DNA binding"/>
    <property type="evidence" value="ECO:0007669"/>
    <property type="project" value="UniProtKB-KW"/>
</dbReference>
<dbReference type="PROSITE" id="PS51078">
    <property type="entry name" value="ICLR_ED"/>
    <property type="match status" value="1"/>
</dbReference>
<comment type="function">
    <text evidence="5">May be an activator protein for the gylABX operon.</text>
</comment>
<dbReference type="Proteomes" id="UP000007967">
    <property type="component" value="Chromosome"/>
</dbReference>
<dbReference type="PANTHER" id="PTHR30136:SF24">
    <property type="entry name" value="HTH-TYPE TRANSCRIPTIONAL REPRESSOR ALLR"/>
    <property type="match status" value="1"/>
</dbReference>
<dbReference type="Gene3D" id="1.10.10.10">
    <property type="entry name" value="Winged helix-like DNA-binding domain superfamily/Winged helix DNA-binding domain"/>
    <property type="match status" value="1"/>
</dbReference>
<evidence type="ECO:0000256" key="6">
    <source>
        <dbReference type="ARBA" id="ARBA00070406"/>
    </source>
</evidence>
<accession>D2PXV3</accession>
<dbReference type="FunFam" id="1.10.10.10:FF:000056">
    <property type="entry name" value="IclR family transcriptional regulator"/>
    <property type="match status" value="1"/>
</dbReference>
<dbReference type="PROSITE" id="PS51077">
    <property type="entry name" value="HTH_ICLR"/>
    <property type="match status" value="1"/>
</dbReference>
<protein>
    <recommendedName>
        <fullName evidence="6">Glycerol operon regulatory protein</fullName>
    </recommendedName>
</protein>
<dbReference type="RefSeq" id="WP_012922113.1">
    <property type="nucleotide sequence ID" value="NC_013729.1"/>
</dbReference>
<evidence type="ECO:0000259" key="7">
    <source>
        <dbReference type="PROSITE" id="PS51077"/>
    </source>
</evidence>